<dbReference type="InterPro" id="IPR007707">
    <property type="entry name" value="TACC_C"/>
</dbReference>
<keyword evidence="5 7" id="KW-0175">Coiled coil</keyword>
<sequence length="635" mass="71834">MPLRKPRMGLKKAVQPPSEPLDNTPVPDNISKASYNFDPVQWDDPNFDPFGSNSGIPISPVLNKPSYNFDSDTFNESAVNTFKGSSNRTAAFPPKAASGSASFEVSANDDEVDNDNDEVKELEDHNQNKPVKTKKKPIKSCTPSPREREHSNGSTSSIEEQQSNTFRVKRSPKRSPMSDLSSQEPSPVDEAQPPIPPLQDDHATDEEKLASSSNQKEKLVSSANHKWASMEAERTSDPHEDFPQPSDLTAFVNEKSQVSDYEIEYMEKTVSSSPPLSVKKPSALYLKLDSVTDSLTKPDHGSEPNSPCTGSFEEIEAQITAQMKTPVLGSRPGLEGSRPGPEGPAGEKEKTRKRESQSLSRTQSTDRDHGLSLLKKPSPRRWNLFSSPKQRDREVMSSTVDRDSMVTKSSLYTRTAGYGDGERERESPYLPKDLDYSLGIAREEIVSKEKEVLEWQRKYEDSRQEVLEMRRIVSEYEKTIAQMIDDEQKDKSLSHHTIQQLTVEKDQALSDLNSVEKSLAELFRRYEKLKDVLEGYRKNEEVLKKCAQEYLSRVRKEEQRYHALKIHAEEKLDKANSDIAQVRMRARQETAAYQASLRKETMKVDSLERTLEQKNKEIEELTKICDELIAKMGKS</sequence>
<name>A0A674EXL3_SALTR</name>
<dbReference type="Ensembl" id="ENSSTUT00000120284.1">
    <property type="protein sequence ID" value="ENSSTUP00000112372.1"/>
    <property type="gene ID" value="ENSSTUG00000049691.1"/>
</dbReference>
<feature type="compositionally biased region" description="Basic and acidic residues" evidence="8">
    <location>
        <begin position="117"/>
        <end position="127"/>
    </location>
</feature>
<organism evidence="10 11">
    <name type="scientific">Salmo trutta</name>
    <name type="common">Brown trout</name>
    <dbReference type="NCBI Taxonomy" id="8032"/>
    <lineage>
        <taxon>Eukaryota</taxon>
        <taxon>Metazoa</taxon>
        <taxon>Chordata</taxon>
        <taxon>Craniata</taxon>
        <taxon>Vertebrata</taxon>
        <taxon>Euteleostomi</taxon>
        <taxon>Actinopterygii</taxon>
        <taxon>Neopterygii</taxon>
        <taxon>Teleostei</taxon>
        <taxon>Protacanthopterygii</taxon>
        <taxon>Salmoniformes</taxon>
        <taxon>Salmonidae</taxon>
        <taxon>Salmoninae</taxon>
        <taxon>Salmo</taxon>
    </lineage>
</organism>
<evidence type="ECO:0000256" key="7">
    <source>
        <dbReference type="SAM" id="Coils"/>
    </source>
</evidence>
<evidence type="ECO:0000256" key="1">
    <source>
        <dbReference type="ARBA" id="ARBA00004245"/>
    </source>
</evidence>
<keyword evidence="4" id="KW-0597">Phosphoprotein</keyword>
<dbReference type="FunFam" id="1.20.5.1700:FF:000001">
    <property type="entry name" value="Transforming acidic coiled-coil-containing protein 1 isoform 2"/>
    <property type="match status" value="1"/>
</dbReference>
<proteinExistence type="inferred from homology"/>
<keyword evidence="6" id="KW-0206">Cytoskeleton</keyword>
<keyword evidence="3" id="KW-0963">Cytoplasm</keyword>
<dbReference type="GO" id="GO:0005856">
    <property type="term" value="C:cytoskeleton"/>
    <property type="evidence" value="ECO:0007669"/>
    <property type="project" value="UniProtKB-SubCell"/>
</dbReference>
<dbReference type="GO" id="GO:0007052">
    <property type="term" value="P:mitotic spindle organization"/>
    <property type="evidence" value="ECO:0007669"/>
    <property type="project" value="InterPro"/>
</dbReference>
<keyword evidence="11" id="KW-1185">Reference proteome</keyword>
<evidence type="ECO:0000313" key="11">
    <source>
        <dbReference type="Proteomes" id="UP000472277"/>
    </source>
</evidence>
<comment type="subcellular location">
    <subcellularLocation>
        <location evidence="1">Cytoplasm</location>
        <location evidence="1">Cytoskeleton</location>
    </subcellularLocation>
</comment>
<feature type="region of interest" description="Disordered" evidence="8">
    <location>
        <begin position="1"/>
        <end position="38"/>
    </location>
</feature>
<feature type="compositionally biased region" description="Polar residues" evidence="8">
    <location>
        <begin position="152"/>
        <end position="166"/>
    </location>
</feature>
<feature type="compositionally biased region" description="Acidic residues" evidence="8">
    <location>
        <begin position="107"/>
        <end position="116"/>
    </location>
</feature>
<dbReference type="AlphaFoldDB" id="A0A674EXL3"/>
<protein>
    <submittedName>
        <fullName evidence="10">Transforming acidic coiled-coil-containing protein 2-like</fullName>
    </submittedName>
</protein>
<dbReference type="GeneTree" id="ENSGT00940000157052"/>
<dbReference type="PANTHER" id="PTHR13924:SF11">
    <property type="entry name" value="TRANSFORMING ACIDIC COILED-COIL-CONTAINING PROTEIN 2"/>
    <property type="match status" value="1"/>
</dbReference>
<accession>A0A674EXL3</accession>
<dbReference type="PANTHER" id="PTHR13924">
    <property type="entry name" value="TRANSFORMING ACIDIC COILED-COIL CONTAINING PROTEIN 1/2"/>
    <property type="match status" value="1"/>
</dbReference>
<feature type="compositionally biased region" description="Basic and acidic residues" evidence="8">
    <location>
        <begin position="389"/>
        <end position="402"/>
    </location>
</feature>
<comment type="similarity">
    <text evidence="2">Belongs to the TACC family.</text>
</comment>
<feature type="coiled-coil region" evidence="7">
    <location>
        <begin position="565"/>
        <end position="631"/>
    </location>
</feature>
<reference evidence="10" key="2">
    <citation type="submission" date="2025-09" db="UniProtKB">
        <authorList>
            <consortium name="Ensembl"/>
        </authorList>
    </citation>
    <scope>IDENTIFICATION</scope>
</reference>
<feature type="domain" description="Transforming acidic coiled-coil-containing protein C-terminal" evidence="9">
    <location>
        <begin position="431"/>
        <end position="629"/>
    </location>
</feature>
<gene>
    <name evidence="10" type="primary">LOC115201751</name>
</gene>
<feature type="region of interest" description="Disordered" evidence="8">
    <location>
        <begin position="293"/>
        <end position="402"/>
    </location>
</feature>
<feature type="compositionally biased region" description="Basic residues" evidence="8">
    <location>
        <begin position="1"/>
        <end position="10"/>
    </location>
</feature>
<dbReference type="InterPro" id="IPR039915">
    <property type="entry name" value="TACC"/>
</dbReference>
<dbReference type="GO" id="GO:0021987">
    <property type="term" value="P:cerebral cortex development"/>
    <property type="evidence" value="ECO:0007669"/>
    <property type="project" value="TreeGrafter"/>
</dbReference>
<feature type="compositionally biased region" description="Basic and acidic residues" evidence="8">
    <location>
        <begin position="231"/>
        <end position="242"/>
    </location>
</feature>
<dbReference type="Proteomes" id="UP000472277">
    <property type="component" value="Chromosome 10"/>
</dbReference>
<feature type="compositionally biased region" description="Basic and acidic residues" evidence="8">
    <location>
        <begin position="199"/>
        <end position="219"/>
    </location>
</feature>
<dbReference type="Gene3D" id="1.20.5.1700">
    <property type="match status" value="1"/>
</dbReference>
<dbReference type="GO" id="GO:0005737">
    <property type="term" value="C:cytoplasm"/>
    <property type="evidence" value="ECO:0007669"/>
    <property type="project" value="TreeGrafter"/>
</dbReference>
<dbReference type="GO" id="GO:0007097">
    <property type="term" value="P:nuclear migration"/>
    <property type="evidence" value="ECO:0007669"/>
    <property type="project" value="TreeGrafter"/>
</dbReference>
<evidence type="ECO:0000256" key="8">
    <source>
        <dbReference type="SAM" id="MobiDB-lite"/>
    </source>
</evidence>
<reference evidence="10" key="1">
    <citation type="submission" date="2025-08" db="UniProtKB">
        <authorList>
            <consortium name="Ensembl"/>
        </authorList>
    </citation>
    <scope>IDENTIFICATION</scope>
</reference>
<evidence type="ECO:0000313" key="10">
    <source>
        <dbReference type="Ensembl" id="ENSSTUP00000112372.1"/>
    </source>
</evidence>
<evidence type="ECO:0000256" key="6">
    <source>
        <dbReference type="ARBA" id="ARBA00023212"/>
    </source>
</evidence>
<dbReference type="Pfam" id="PF05010">
    <property type="entry name" value="TACC_C"/>
    <property type="match status" value="1"/>
</dbReference>
<feature type="compositionally biased region" description="Basic and acidic residues" evidence="8">
    <location>
        <begin position="345"/>
        <end position="356"/>
    </location>
</feature>
<dbReference type="OMA" id="ESCEASH"/>
<feature type="region of interest" description="Disordered" evidence="8">
    <location>
        <begin position="84"/>
        <end position="253"/>
    </location>
</feature>
<evidence type="ECO:0000256" key="4">
    <source>
        <dbReference type="ARBA" id="ARBA00022553"/>
    </source>
</evidence>
<evidence type="ECO:0000256" key="2">
    <source>
        <dbReference type="ARBA" id="ARBA00009423"/>
    </source>
</evidence>
<evidence type="ECO:0000256" key="3">
    <source>
        <dbReference type="ARBA" id="ARBA00022490"/>
    </source>
</evidence>
<dbReference type="InParanoid" id="A0A674EXL3"/>
<feature type="coiled-coil region" evidence="7">
    <location>
        <begin position="498"/>
        <end position="539"/>
    </location>
</feature>
<evidence type="ECO:0000259" key="9">
    <source>
        <dbReference type="Pfam" id="PF05010"/>
    </source>
</evidence>
<evidence type="ECO:0000256" key="5">
    <source>
        <dbReference type="ARBA" id="ARBA00023054"/>
    </source>
</evidence>